<organism evidence="5 6">
    <name type="scientific">Clarias magur</name>
    <name type="common">Asian catfish</name>
    <name type="synonym">Macropteronotus magur</name>
    <dbReference type="NCBI Taxonomy" id="1594786"/>
    <lineage>
        <taxon>Eukaryota</taxon>
        <taxon>Metazoa</taxon>
        <taxon>Chordata</taxon>
        <taxon>Craniata</taxon>
        <taxon>Vertebrata</taxon>
        <taxon>Euteleostomi</taxon>
        <taxon>Actinopterygii</taxon>
        <taxon>Neopterygii</taxon>
        <taxon>Teleostei</taxon>
        <taxon>Ostariophysi</taxon>
        <taxon>Siluriformes</taxon>
        <taxon>Clariidae</taxon>
        <taxon>Clarias</taxon>
    </lineage>
</organism>
<dbReference type="PANTHER" id="PTHR28664:SF3">
    <property type="entry name" value="TIGHT JUNCTION-ASSOCIATED PROTEIN 1"/>
    <property type="match status" value="1"/>
</dbReference>
<evidence type="ECO:0000256" key="3">
    <source>
        <dbReference type="ARBA" id="ARBA00023136"/>
    </source>
</evidence>
<keyword evidence="3" id="KW-0472">Membrane</keyword>
<evidence type="ECO:0000256" key="4">
    <source>
        <dbReference type="SAM" id="Coils"/>
    </source>
</evidence>
<evidence type="ECO:0000313" key="6">
    <source>
        <dbReference type="Proteomes" id="UP000727407"/>
    </source>
</evidence>
<evidence type="ECO:0000256" key="2">
    <source>
        <dbReference type="ARBA" id="ARBA00022553"/>
    </source>
</evidence>
<name>A0A8J4TUP8_CLAMG</name>
<dbReference type="GO" id="GO:0005802">
    <property type="term" value="C:trans-Golgi network"/>
    <property type="evidence" value="ECO:0007669"/>
    <property type="project" value="TreeGrafter"/>
</dbReference>
<dbReference type="EMBL" id="QNUK01000295">
    <property type="protein sequence ID" value="KAF5896023.1"/>
    <property type="molecule type" value="Genomic_DNA"/>
</dbReference>
<dbReference type="InterPro" id="IPR043441">
    <property type="entry name" value="Tjap1/BEGAIN"/>
</dbReference>
<dbReference type="AlphaFoldDB" id="A0A8J4TUP8"/>
<dbReference type="Proteomes" id="UP000727407">
    <property type="component" value="Unassembled WGS sequence"/>
</dbReference>
<comment type="subcellular location">
    <subcellularLocation>
        <location evidence="1">Membrane</location>
        <topology evidence="1">Peripheral membrane protein</topology>
    </subcellularLocation>
</comment>
<feature type="coiled-coil region" evidence="4">
    <location>
        <begin position="25"/>
        <end position="66"/>
    </location>
</feature>
<protein>
    <submittedName>
        <fullName evidence="5">Golgin subfamily A member 5-like</fullName>
    </submittedName>
</protein>
<dbReference type="GO" id="GO:0007030">
    <property type="term" value="P:Golgi organization"/>
    <property type="evidence" value="ECO:0007669"/>
    <property type="project" value="TreeGrafter"/>
</dbReference>
<dbReference type="Gene3D" id="1.20.5.340">
    <property type="match status" value="1"/>
</dbReference>
<reference evidence="5" key="1">
    <citation type="submission" date="2020-07" db="EMBL/GenBank/DDBJ databases">
        <title>Clarias magur genome sequencing, assembly and annotation.</title>
        <authorList>
            <person name="Kushwaha B."/>
            <person name="Kumar R."/>
            <person name="Das P."/>
            <person name="Joshi C.G."/>
            <person name="Kumar D."/>
            <person name="Nagpure N.S."/>
            <person name="Pandey M."/>
            <person name="Agarwal S."/>
            <person name="Srivastava S."/>
            <person name="Singh M."/>
            <person name="Sahoo L."/>
            <person name="Jayasankar P."/>
            <person name="Meher P.K."/>
            <person name="Koringa P.G."/>
            <person name="Iquebal M.A."/>
            <person name="Das S.P."/>
            <person name="Bit A."/>
            <person name="Patnaik S."/>
            <person name="Patel N."/>
            <person name="Shah T.M."/>
            <person name="Hinsu A."/>
            <person name="Jena J.K."/>
        </authorList>
    </citation>
    <scope>NUCLEOTIDE SEQUENCE</scope>
    <source>
        <strain evidence="5">CIFAMagur01</strain>
        <tissue evidence="5">Testis</tissue>
    </source>
</reference>
<dbReference type="PANTHER" id="PTHR28664">
    <property type="entry name" value="TIGHT JUNCTION-ASSOCIATED PROTEIN 1"/>
    <property type="match status" value="1"/>
</dbReference>
<dbReference type="OrthoDB" id="8964816at2759"/>
<comment type="caution">
    <text evidence="5">The sequence shown here is derived from an EMBL/GenBank/DDBJ whole genome shotgun (WGS) entry which is preliminary data.</text>
</comment>
<keyword evidence="2" id="KW-0597">Phosphoprotein</keyword>
<accession>A0A8J4TUP8</accession>
<keyword evidence="4" id="KW-0175">Coiled coil</keyword>
<evidence type="ECO:0000313" key="5">
    <source>
        <dbReference type="EMBL" id="KAF5896023.1"/>
    </source>
</evidence>
<keyword evidence="6" id="KW-1185">Reference proteome</keyword>
<evidence type="ECO:0000256" key="1">
    <source>
        <dbReference type="ARBA" id="ARBA00004170"/>
    </source>
</evidence>
<proteinExistence type="predicted"/>
<gene>
    <name evidence="5" type="ORF">DAT39_014242</name>
</gene>
<dbReference type="GO" id="GO:0016020">
    <property type="term" value="C:membrane"/>
    <property type="evidence" value="ECO:0007669"/>
    <property type="project" value="UniProtKB-SubCell"/>
</dbReference>
<sequence length="259" mass="29228">MDRLELLENYNKDPHENFSHLVTCIENMEGELQCSKTELNSLKEKCKRLQENYTSCQQAYSVLNQKLQSVVDSMTTEQKDHFHRISALTKRLDSGKNTIISEETINIPSYIGEVLDTRFASEDAATNLLFSSSLCGQLDNDKSDRTVGPRDNKSSMRKRDYGITDWLLPVQGDSADRQEHVAAFLPWAEIQDPWVGLKKTDASAPPLLKIGDSNLHSSAVDVNSAICRKIQEGQRARPLGHKALVRLRDRNKLHQHAGP</sequence>